<dbReference type="InterPro" id="IPR001394">
    <property type="entry name" value="Peptidase_C19_UCH"/>
</dbReference>
<dbReference type="InterPro" id="IPR038765">
    <property type="entry name" value="Papain-like_cys_pep_sf"/>
</dbReference>
<dbReference type="SUPFAM" id="SSF54001">
    <property type="entry name" value="Cysteine proteinases"/>
    <property type="match status" value="1"/>
</dbReference>
<dbReference type="Pfam" id="PF00443">
    <property type="entry name" value="UCH"/>
    <property type="match status" value="1"/>
</dbReference>
<sequence length="100" mass="11646">MQVEHWVPRAFKCQSLYSMNFFAQDCQEFFKLLLNKLEDVFKRSSDENIAQVVPRLFRGTFSWCTTCKVQQGSFGTGCMQCAHKVLMAWWPICSVHARVS</sequence>
<dbReference type="Proteomes" id="UP000815325">
    <property type="component" value="Unassembled WGS sequence"/>
</dbReference>
<evidence type="ECO:0000313" key="3">
    <source>
        <dbReference type="Proteomes" id="UP000815325"/>
    </source>
</evidence>
<dbReference type="Gene3D" id="3.90.70.10">
    <property type="entry name" value="Cysteine proteinases"/>
    <property type="match status" value="1"/>
</dbReference>
<proteinExistence type="predicted"/>
<protein>
    <recommendedName>
        <fullName evidence="1">Peptidase C19 ubiquitin carboxyl-terminal hydrolase domain-containing protein</fullName>
    </recommendedName>
</protein>
<evidence type="ECO:0000313" key="2">
    <source>
        <dbReference type="EMBL" id="KAF5826202.1"/>
    </source>
</evidence>
<reference evidence="2" key="1">
    <citation type="submission" date="2017-08" db="EMBL/GenBank/DDBJ databases">
        <authorList>
            <person name="Polle J.E."/>
            <person name="Barry K."/>
            <person name="Cushman J."/>
            <person name="Schmutz J."/>
            <person name="Tran D."/>
            <person name="Hathwaick L.T."/>
            <person name="Yim W.C."/>
            <person name="Jenkins J."/>
            <person name="Mckie-Krisberg Z.M."/>
            <person name="Prochnik S."/>
            <person name="Lindquist E."/>
            <person name="Dockter R.B."/>
            <person name="Adam C."/>
            <person name="Molina H."/>
            <person name="Bunkerborg J."/>
            <person name="Jin E."/>
            <person name="Buchheim M."/>
            <person name="Magnuson J."/>
        </authorList>
    </citation>
    <scope>NUCLEOTIDE SEQUENCE</scope>
    <source>
        <strain evidence="2">CCAP 19/18</strain>
    </source>
</reference>
<comment type="caution">
    <text evidence="2">The sequence shown here is derived from an EMBL/GenBank/DDBJ whole genome shotgun (WGS) entry which is preliminary data.</text>
</comment>
<organism evidence="2 3">
    <name type="scientific">Dunaliella salina</name>
    <name type="common">Green alga</name>
    <name type="synonym">Protococcus salinus</name>
    <dbReference type="NCBI Taxonomy" id="3046"/>
    <lineage>
        <taxon>Eukaryota</taxon>
        <taxon>Viridiplantae</taxon>
        <taxon>Chlorophyta</taxon>
        <taxon>core chlorophytes</taxon>
        <taxon>Chlorophyceae</taxon>
        <taxon>CS clade</taxon>
        <taxon>Chlamydomonadales</taxon>
        <taxon>Dunaliellaceae</taxon>
        <taxon>Dunaliella</taxon>
    </lineage>
</organism>
<evidence type="ECO:0000259" key="1">
    <source>
        <dbReference type="Pfam" id="PF00443"/>
    </source>
</evidence>
<gene>
    <name evidence="2" type="ORF">DUNSADRAFT_4178</name>
</gene>
<accession>A0ABQ7FUX6</accession>
<feature type="domain" description="Peptidase C19 ubiquitin carboxyl-terminal hydrolase" evidence="1">
    <location>
        <begin position="20"/>
        <end position="70"/>
    </location>
</feature>
<keyword evidence="3" id="KW-1185">Reference proteome</keyword>
<name>A0ABQ7FUX6_DUNSA</name>
<dbReference type="EMBL" id="MU071191">
    <property type="protein sequence ID" value="KAF5826202.1"/>
    <property type="molecule type" value="Genomic_DNA"/>
</dbReference>